<dbReference type="Pfam" id="PF01025">
    <property type="entry name" value="GrpE"/>
    <property type="match status" value="1"/>
</dbReference>
<dbReference type="GO" id="GO:0042803">
    <property type="term" value="F:protein homodimerization activity"/>
    <property type="evidence" value="ECO:0007669"/>
    <property type="project" value="InterPro"/>
</dbReference>
<dbReference type="AlphaFoldDB" id="A0A429Z9S4"/>
<name>A0A429Z9S4_9ENTE</name>
<dbReference type="GO" id="GO:0005737">
    <property type="term" value="C:cytoplasm"/>
    <property type="evidence" value="ECO:0007669"/>
    <property type="project" value="UniProtKB-SubCell"/>
</dbReference>
<dbReference type="NCBIfam" id="NF010759">
    <property type="entry name" value="PRK14162.1"/>
    <property type="match status" value="1"/>
</dbReference>
<keyword evidence="4 10" id="KW-0963">Cytoplasm</keyword>
<evidence type="ECO:0000256" key="8">
    <source>
        <dbReference type="ARBA" id="ARBA00072274"/>
    </source>
</evidence>
<keyword evidence="6 10" id="KW-0143">Chaperone</keyword>
<comment type="similarity">
    <text evidence="2 10 12">Belongs to the GrpE family.</text>
</comment>
<protein>
    <recommendedName>
        <fullName evidence="8 10">Protein GrpE</fullName>
    </recommendedName>
    <alternativeName>
        <fullName evidence="9 10">HSP-70 cofactor</fullName>
    </alternativeName>
</protein>
<evidence type="ECO:0000256" key="13">
    <source>
        <dbReference type="SAM" id="MobiDB-lite"/>
    </source>
</evidence>
<dbReference type="PANTHER" id="PTHR21237:SF23">
    <property type="entry name" value="GRPE PROTEIN HOMOLOG, MITOCHONDRIAL"/>
    <property type="match status" value="1"/>
</dbReference>
<dbReference type="PROSITE" id="PS01071">
    <property type="entry name" value="GRPE"/>
    <property type="match status" value="1"/>
</dbReference>
<dbReference type="InterPro" id="IPR009012">
    <property type="entry name" value="GrpE_head"/>
</dbReference>
<comment type="function">
    <text evidence="7 10 11">Participates actively in the response to hyperosmotic and heat shock by preventing the aggregation of stress-denatured proteins, in association with DnaK and GrpE. It is the nucleotide exchange factor for DnaK and may function as a thermosensor. Unfolded proteins bind initially to DnaJ; upon interaction with the DnaJ-bound protein, DnaK hydrolyzes its bound ATP, resulting in the formation of a stable complex. GrpE releases ADP from DnaK; ATP binding to DnaK triggers the release of the substrate protein, thus completing the reaction cycle. Several rounds of ATP-dependent interactions between DnaJ, DnaK and GrpE are required for fully efficient folding.</text>
</comment>
<dbReference type="NCBIfam" id="NF010738">
    <property type="entry name" value="PRK14140.1"/>
    <property type="match status" value="1"/>
</dbReference>
<dbReference type="EMBL" id="PXZH01000001">
    <property type="protein sequence ID" value="RST90440.1"/>
    <property type="molecule type" value="Genomic_DNA"/>
</dbReference>
<evidence type="ECO:0000256" key="9">
    <source>
        <dbReference type="ARBA" id="ARBA00076414"/>
    </source>
</evidence>
<comment type="subunit">
    <text evidence="3 10">Homodimer.</text>
</comment>
<evidence type="ECO:0000256" key="5">
    <source>
        <dbReference type="ARBA" id="ARBA00023016"/>
    </source>
</evidence>
<reference evidence="14 15" key="1">
    <citation type="submission" date="2018-03" db="EMBL/GenBank/DDBJ databases">
        <authorList>
            <person name="Gulvik C.A."/>
        </authorList>
    </citation>
    <scope>NUCLEOTIDE SEQUENCE [LARGE SCALE GENOMIC DNA]</scope>
    <source>
        <strain evidence="14 15">JCM 31581</strain>
    </source>
</reference>
<dbReference type="InterPro" id="IPR000740">
    <property type="entry name" value="GrpE"/>
</dbReference>
<evidence type="ECO:0000256" key="6">
    <source>
        <dbReference type="ARBA" id="ARBA00023186"/>
    </source>
</evidence>
<dbReference type="SUPFAM" id="SSF58014">
    <property type="entry name" value="Coiled-coil domain of nucleotide exchange factor GrpE"/>
    <property type="match status" value="1"/>
</dbReference>
<comment type="caution">
    <text evidence="14">The sequence shown here is derived from an EMBL/GenBank/DDBJ whole genome shotgun (WGS) entry which is preliminary data.</text>
</comment>
<feature type="compositionally biased region" description="Acidic residues" evidence="13">
    <location>
        <begin position="14"/>
        <end position="35"/>
    </location>
</feature>
<dbReference type="GO" id="GO:0051082">
    <property type="term" value="F:unfolded protein binding"/>
    <property type="evidence" value="ECO:0007669"/>
    <property type="project" value="TreeGrafter"/>
</dbReference>
<evidence type="ECO:0000256" key="1">
    <source>
        <dbReference type="ARBA" id="ARBA00004496"/>
    </source>
</evidence>
<feature type="region of interest" description="Disordered" evidence="13">
    <location>
        <begin position="1"/>
        <end position="37"/>
    </location>
</feature>
<dbReference type="InterPro" id="IPR013805">
    <property type="entry name" value="GrpE_CC"/>
</dbReference>
<comment type="subcellular location">
    <subcellularLocation>
        <location evidence="1 10">Cytoplasm</location>
    </subcellularLocation>
</comment>
<evidence type="ECO:0000256" key="7">
    <source>
        <dbReference type="ARBA" id="ARBA00053401"/>
    </source>
</evidence>
<dbReference type="PRINTS" id="PR00773">
    <property type="entry name" value="GRPEPROTEIN"/>
</dbReference>
<dbReference type="PANTHER" id="PTHR21237">
    <property type="entry name" value="GRPE PROTEIN"/>
    <property type="match status" value="1"/>
</dbReference>
<feature type="compositionally biased region" description="Polar residues" evidence="13">
    <location>
        <begin position="1"/>
        <end position="13"/>
    </location>
</feature>
<evidence type="ECO:0000256" key="11">
    <source>
        <dbReference type="RuleBase" id="RU000639"/>
    </source>
</evidence>
<dbReference type="GO" id="GO:0000774">
    <property type="term" value="F:adenyl-nucleotide exchange factor activity"/>
    <property type="evidence" value="ECO:0007669"/>
    <property type="project" value="InterPro"/>
</dbReference>
<dbReference type="Proteomes" id="UP000277864">
    <property type="component" value="Unassembled WGS sequence"/>
</dbReference>
<dbReference type="GO" id="GO:0006457">
    <property type="term" value="P:protein folding"/>
    <property type="evidence" value="ECO:0007669"/>
    <property type="project" value="InterPro"/>
</dbReference>
<evidence type="ECO:0000256" key="3">
    <source>
        <dbReference type="ARBA" id="ARBA00011738"/>
    </source>
</evidence>
<dbReference type="CDD" id="cd00446">
    <property type="entry name" value="GrpE"/>
    <property type="match status" value="1"/>
</dbReference>
<keyword evidence="15" id="KW-1185">Reference proteome</keyword>
<keyword evidence="5 10" id="KW-0346">Stress response</keyword>
<dbReference type="HAMAP" id="MF_01151">
    <property type="entry name" value="GrpE"/>
    <property type="match status" value="1"/>
</dbReference>
<accession>A0A429Z9S4</accession>
<dbReference type="GO" id="GO:0051087">
    <property type="term" value="F:protein-folding chaperone binding"/>
    <property type="evidence" value="ECO:0007669"/>
    <property type="project" value="InterPro"/>
</dbReference>
<sequence>MENQQETTHSAEQVETDSITEVEDTVVSEEQEVDEASVKLEELSAELAKMEDNYLRAQAEIVNMRNRFQKEREDLAKYRSQDLAKELLPALDNLERALDIEVTDEHGESLKKGIEMVQDSILNAFKTCGITIIPAKGEIFDPTIHQAVQTMPIEEGQQEEEIIHVLQNGYQLNDRVLRPAMVIVAQ</sequence>
<gene>
    <name evidence="10" type="primary">grpE</name>
    <name evidence="14" type="ORF">C7P63_01460</name>
</gene>
<evidence type="ECO:0000256" key="4">
    <source>
        <dbReference type="ARBA" id="ARBA00022490"/>
    </source>
</evidence>
<dbReference type="SUPFAM" id="SSF51064">
    <property type="entry name" value="Head domain of nucleotide exchange factor GrpE"/>
    <property type="match status" value="1"/>
</dbReference>
<dbReference type="Gene3D" id="2.30.22.10">
    <property type="entry name" value="Head domain of nucleotide exchange factor GrpE"/>
    <property type="match status" value="1"/>
</dbReference>
<dbReference type="FunFam" id="2.30.22.10:FF:000001">
    <property type="entry name" value="Protein GrpE"/>
    <property type="match status" value="1"/>
</dbReference>
<evidence type="ECO:0000313" key="15">
    <source>
        <dbReference type="Proteomes" id="UP000277864"/>
    </source>
</evidence>
<evidence type="ECO:0000256" key="10">
    <source>
        <dbReference type="HAMAP-Rule" id="MF_01151"/>
    </source>
</evidence>
<evidence type="ECO:0000256" key="12">
    <source>
        <dbReference type="RuleBase" id="RU004478"/>
    </source>
</evidence>
<dbReference type="OrthoDB" id="9812586at2"/>
<evidence type="ECO:0000313" key="14">
    <source>
        <dbReference type="EMBL" id="RST90440.1"/>
    </source>
</evidence>
<organism evidence="14 15">
    <name type="scientific">Vagococcus humatus</name>
    <dbReference type="NCBI Taxonomy" id="1889241"/>
    <lineage>
        <taxon>Bacteria</taxon>
        <taxon>Bacillati</taxon>
        <taxon>Bacillota</taxon>
        <taxon>Bacilli</taxon>
        <taxon>Lactobacillales</taxon>
        <taxon>Enterococcaceae</taxon>
        <taxon>Vagococcus</taxon>
    </lineage>
</organism>
<dbReference type="Gene3D" id="3.90.20.20">
    <property type="match status" value="1"/>
</dbReference>
<evidence type="ECO:0000256" key="2">
    <source>
        <dbReference type="ARBA" id="ARBA00009054"/>
    </source>
</evidence>
<proteinExistence type="inferred from homology"/>